<name>A0ABW5WXR6_9STAP</name>
<dbReference type="EMBL" id="JBHUOQ010000004">
    <property type="protein sequence ID" value="MFD2831063.1"/>
    <property type="molecule type" value="Genomic_DNA"/>
</dbReference>
<organism evidence="1 2">
    <name type="scientific">Corticicoccus populi</name>
    <dbReference type="NCBI Taxonomy" id="1812821"/>
    <lineage>
        <taxon>Bacteria</taxon>
        <taxon>Bacillati</taxon>
        <taxon>Bacillota</taxon>
        <taxon>Bacilli</taxon>
        <taxon>Bacillales</taxon>
        <taxon>Staphylococcaceae</taxon>
        <taxon>Corticicoccus</taxon>
    </lineage>
</organism>
<protein>
    <submittedName>
        <fullName evidence="1">Uncharacterized protein</fullName>
    </submittedName>
</protein>
<comment type="caution">
    <text evidence="1">The sequence shown here is derived from an EMBL/GenBank/DDBJ whole genome shotgun (WGS) entry which is preliminary data.</text>
</comment>
<dbReference type="Proteomes" id="UP001597519">
    <property type="component" value="Unassembled WGS sequence"/>
</dbReference>
<accession>A0ABW5WXR6</accession>
<sequence>MKFFTVGNTSIKIANIKSFGIGITQQRYTDVQIYENKSSKTKSKGEHAASIFWSLYALVESRGESLFAPTKYLIGTGEYKRMLCENDDGSFYYREDKNSSPILTNSEDLDTSSSPRTKSVKTRYLYITTFQNDNYQFHEDTININEVHNKLKNLS</sequence>
<gene>
    <name evidence="1" type="ORF">ACFSX4_11365</name>
</gene>
<evidence type="ECO:0000313" key="2">
    <source>
        <dbReference type="Proteomes" id="UP001597519"/>
    </source>
</evidence>
<keyword evidence="2" id="KW-1185">Reference proteome</keyword>
<reference evidence="2" key="1">
    <citation type="journal article" date="2019" name="Int. J. Syst. Evol. Microbiol.">
        <title>The Global Catalogue of Microorganisms (GCM) 10K type strain sequencing project: providing services to taxonomists for standard genome sequencing and annotation.</title>
        <authorList>
            <consortium name="The Broad Institute Genomics Platform"/>
            <consortium name="The Broad Institute Genome Sequencing Center for Infectious Disease"/>
            <person name="Wu L."/>
            <person name="Ma J."/>
        </authorList>
    </citation>
    <scope>NUCLEOTIDE SEQUENCE [LARGE SCALE GENOMIC DNA]</scope>
    <source>
        <strain evidence="2">KCTC 33575</strain>
    </source>
</reference>
<dbReference type="RefSeq" id="WP_377774690.1">
    <property type="nucleotide sequence ID" value="NZ_JBHUOQ010000004.1"/>
</dbReference>
<evidence type="ECO:0000313" key="1">
    <source>
        <dbReference type="EMBL" id="MFD2831063.1"/>
    </source>
</evidence>
<proteinExistence type="predicted"/>